<evidence type="ECO:0000256" key="1">
    <source>
        <dbReference type="ARBA" id="ARBA00022884"/>
    </source>
</evidence>
<protein>
    <submittedName>
        <fullName evidence="4">RNA recognition motif (RRM) superfamily protein</fullName>
    </submittedName>
</protein>
<feature type="region of interest" description="Disordered" evidence="2">
    <location>
        <begin position="253"/>
        <end position="286"/>
    </location>
</feature>
<gene>
    <name evidence="4" type="ORF">X797_012380</name>
</gene>
<feature type="region of interest" description="Disordered" evidence="2">
    <location>
        <begin position="84"/>
        <end position="129"/>
    </location>
</feature>
<dbReference type="eggNOG" id="ENOG502S58E">
    <property type="taxonomic scope" value="Eukaryota"/>
</dbReference>
<sequence>MEQAQKSQPDALAARIYLGNLPYTAKPYNIEELLAANGFDHFEKIHISIDPVSGRNPGYCFVDFPDHDTASHALTSLSATISGRPIKVGPCDPKKQRDQGGNHEADSSSRRWGDWSTQSSDGGIATGRFNTKGAEQGPYWAVDHFENMVESLEGRRLYVGGLGKMIDQAQHNQEITELFSDFTPTAIGKRITPYKRTRFMPGNHHYCFVDFETRELANAAKKALHARTIPGGRLKVSVAAGIPNKLANPDTGVRYGRSVYDGSRSGNTAPSNRAAASTDWRRRDDE</sequence>
<dbReference type="OrthoDB" id="4933405at2759"/>
<feature type="compositionally biased region" description="Basic and acidic residues" evidence="2">
    <location>
        <begin position="92"/>
        <end position="113"/>
    </location>
</feature>
<evidence type="ECO:0000256" key="2">
    <source>
        <dbReference type="SAM" id="MobiDB-lite"/>
    </source>
</evidence>
<dbReference type="InterPro" id="IPR012677">
    <property type="entry name" value="Nucleotide-bd_a/b_plait_sf"/>
</dbReference>
<dbReference type="Pfam" id="PF00076">
    <property type="entry name" value="RRM_1"/>
    <property type="match status" value="2"/>
</dbReference>
<dbReference type="AlphaFoldDB" id="A0A014PG33"/>
<dbReference type="Gene3D" id="3.30.70.330">
    <property type="match status" value="2"/>
</dbReference>
<evidence type="ECO:0000313" key="5">
    <source>
        <dbReference type="Proteomes" id="UP000030151"/>
    </source>
</evidence>
<evidence type="ECO:0000313" key="4">
    <source>
        <dbReference type="EMBL" id="EXU94548.1"/>
    </source>
</evidence>
<feature type="compositionally biased region" description="Polar residues" evidence="2">
    <location>
        <begin position="264"/>
        <end position="275"/>
    </location>
</feature>
<feature type="domain" description="RRM" evidence="3">
    <location>
        <begin position="15"/>
        <end position="89"/>
    </location>
</feature>
<evidence type="ECO:0000259" key="3">
    <source>
        <dbReference type="SMART" id="SM00360"/>
    </source>
</evidence>
<comment type="caution">
    <text evidence="4">The sequence shown here is derived from an EMBL/GenBank/DDBJ whole genome shotgun (WGS) entry which is preliminary data.</text>
</comment>
<reference evidence="4 5" key="1">
    <citation type="submission" date="2014-02" db="EMBL/GenBank/DDBJ databases">
        <title>The genome sequence of the entomopathogenic fungus Metarhizium robertsii ARSEF 2575.</title>
        <authorList>
            <person name="Giuliano Garisto Donzelli B."/>
            <person name="Roe B.A."/>
            <person name="Macmil S.L."/>
            <person name="Krasnoff S.B."/>
            <person name="Gibson D.M."/>
        </authorList>
    </citation>
    <scope>NUCLEOTIDE SEQUENCE [LARGE SCALE GENOMIC DNA]</scope>
    <source>
        <strain evidence="4 5">ARSEF 2575</strain>
    </source>
</reference>
<feature type="domain" description="RRM" evidence="3">
    <location>
        <begin position="156"/>
        <end position="237"/>
    </location>
</feature>
<dbReference type="InterPro" id="IPR035979">
    <property type="entry name" value="RBD_domain_sf"/>
</dbReference>
<dbReference type="SUPFAM" id="SSF54928">
    <property type="entry name" value="RNA-binding domain, RBD"/>
    <property type="match status" value="1"/>
</dbReference>
<name>A0A014PG33_9HYPO</name>
<dbReference type="GO" id="GO:0003723">
    <property type="term" value="F:RNA binding"/>
    <property type="evidence" value="ECO:0007669"/>
    <property type="project" value="UniProtKB-KW"/>
</dbReference>
<organism evidence="4 5">
    <name type="scientific">Metarhizium robertsii</name>
    <dbReference type="NCBI Taxonomy" id="568076"/>
    <lineage>
        <taxon>Eukaryota</taxon>
        <taxon>Fungi</taxon>
        <taxon>Dikarya</taxon>
        <taxon>Ascomycota</taxon>
        <taxon>Pezizomycotina</taxon>
        <taxon>Sordariomycetes</taxon>
        <taxon>Hypocreomycetidae</taxon>
        <taxon>Hypocreales</taxon>
        <taxon>Clavicipitaceae</taxon>
        <taxon>Metarhizium</taxon>
    </lineage>
</organism>
<dbReference type="SMART" id="SM00360">
    <property type="entry name" value="RRM"/>
    <property type="match status" value="2"/>
</dbReference>
<proteinExistence type="predicted"/>
<dbReference type="CDD" id="cd00590">
    <property type="entry name" value="RRM_SF"/>
    <property type="match status" value="1"/>
</dbReference>
<dbReference type="Proteomes" id="UP000030151">
    <property type="component" value="Unassembled WGS sequence"/>
</dbReference>
<dbReference type="EMBL" id="JELW01000251">
    <property type="protein sequence ID" value="EXU94548.1"/>
    <property type="molecule type" value="Genomic_DNA"/>
</dbReference>
<keyword evidence="1" id="KW-0694">RNA-binding</keyword>
<dbReference type="PANTHER" id="PTHR21245">
    <property type="entry name" value="HETEROGENEOUS NUCLEAR RIBONUCLEOPROTEIN"/>
    <property type="match status" value="1"/>
</dbReference>
<dbReference type="HOGENOM" id="CLU_050545_0_0_1"/>
<accession>A0A014PG33</accession>
<dbReference type="InterPro" id="IPR000504">
    <property type="entry name" value="RRM_dom"/>
</dbReference>